<gene>
    <name evidence="1" type="ordered locus">Awo_c34140</name>
</gene>
<dbReference type="HOGENOM" id="CLU_2550525_0_0_9"/>
<dbReference type="RefSeq" id="WP_014357733.1">
    <property type="nucleotide sequence ID" value="NC_016894.1"/>
</dbReference>
<reference evidence="1 2" key="2">
    <citation type="journal article" date="2012" name="PLoS ONE">
        <title>An ancient pathway combining carbon dioxide fixation with the generation and utilization of a sodium ion gradient for ATP synthesis.</title>
        <authorList>
            <person name="Poehlein A."/>
            <person name="Schmidt S."/>
            <person name="Kaster A.K."/>
            <person name="Goenrich M."/>
            <person name="Vollmers J."/>
            <person name="Thurmer A."/>
            <person name="Bertsch J."/>
            <person name="Schuchmann K."/>
            <person name="Voigt B."/>
            <person name="Hecker M."/>
            <person name="Daniel R."/>
            <person name="Thauer R.K."/>
            <person name="Gottschalk G."/>
            <person name="Muller V."/>
        </authorList>
    </citation>
    <scope>NUCLEOTIDE SEQUENCE [LARGE SCALE GENOMIC DNA]</scope>
    <source>
        <strain evidence="2">ATCC 29683 / DSM 1030 / JCM 2381 / KCTC 1655 / WB1</strain>
    </source>
</reference>
<dbReference type="KEGG" id="awo:Awo_c34140"/>
<dbReference type="AlphaFoldDB" id="H6LBL7"/>
<name>H6LBL7_ACEWD</name>
<accession>H6LBL7</accession>
<protein>
    <submittedName>
        <fullName evidence="1">Acetyltransferase GNAT family</fullName>
        <ecNumber evidence="1">2.3.1.-</ecNumber>
    </submittedName>
</protein>
<organism evidence="1 2">
    <name type="scientific">Acetobacterium woodii (strain ATCC 29683 / DSM 1030 / JCM 2381 / KCTC 1655 / WB1)</name>
    <dbReference type="NCBI Taxonomy" id="931626"/>
    <lineage>
        <taxon>Bacteria</taxon>
        <taxon>Bacillati</taxon>
        <taxon>Bacillota</taxon>
        <taxon>Clostridia</taxon>
        <taxon>Eubacteriales</taxon>
        <taxon>Eubacteriaceae</taxon>
        <taxon>Acetobacterium</taxon>
    </lineage>
</organism>
<dbReference type="Gene3D" id="3.30.2020.10">
    <property type="entry name" value="NE0471-like N-terminal domain"/>
    <property type="match status" value="1"/>
</dbReference>
<dbReference type="InterPro" id="IPR036782">
    <property type="entry name" value="NE0471-like_N"/>
</dbReference>
<keyword evidence="1" id="KW-0808">Transferase</keyword>
<reference evidence="2" key="1">
    <citation type="submission" date="2011-07" db="EMBL/GenBank/DDBJ databases">
        <title>Complete genome sequence of Acetobacterium woodii.</title>
        <authorList>
            <person name="Poehlein A."/>
            <person name="Schmidt S."/>
            <person name="Kaster A.-K."/>
            <person name="Goenrich M."/>
            <person name="Vollmers J."/>
            <person name="Thuermer A."/>
            <person name="Gottschalk G."/>
            <person name="Thauer R.K."/>
            <person name="Daniel R."/>
            <person name="Mueller V."/>
        </authorList>
    </citation>
    <scope>NUCLEOTIDE SEQUENCE [LARGE SCALE GENOMIC DNA]</scope>
    <source>
        <strain evidence="2">ATCC 29683 / DSM 1030 / JCM 2381 / KCTC 1655 / WB1</strain>
    </source>
</reference>
<dbReference type="SUPFAM" id="SSF143880">
    <property type="entry name" value="NE0471 N-terminal domain-like"/>
    <property type="match status" value="1"/>
</dbReference>
<dbReference type="GO" id="GO:0016746">
    <property type="term" value="F:acyltransferase activity"/>
    <property type="evidence" value="ECO:0007669"/>
    <property type="project" value="UniProtKB-KW"/>
</dbReference>
<dbReference type="EMBL" id="CP002987">
    <property type="protein sequence ID" value="AFA50140.1"/>
    <property type="molecule type" value="Genomic_DNA"/>
</dbReference>
<dbReference type="Proteomes" id="UP000007177">
    <property type="component" value="Chromosome"/>
</dbReference>
<dbReference type="eggNOG" id="ENOG50337P0">
    <property type="taxonomic scope" value="Bacteria"/>
</dbReference>
<sequence>MKITNVYATDDYKLLIDFEEGNQVRFNMQRMVETIPFLRLRDLEVFKDVKFEDKAVCWDAPDGKPEVMPLRMTVDNILFALR</sequence>
<dbReference type="OrthoDB" id="162796at2"/>
<keyword evidence="2" id="KW-1185">Reference proteome</keyword>
<dbReference type="EC" id="2.3.1.-" evidence="1"/>
<keyword evidence="1" id="KW-0012">Acyltransferase</keyword>
<proteinExistence type="predicted"/>
<evidence type="ECO:0000313" key="2">
    <source>
        <dbReference type="Proteomes" id="UP000007177"/>
    </source>
</evidence>
<evidence type="ECO:0000313" key="1">
    <source>
        <dbReference type="EMBL" id="AFA50140.1"/>
    </source>
</evidence>